<evidence type="ECO:0000313" key="8">
    <source>
        <dbReference type="Proteomes" id="UP001359559"/>
    </source>
</evidence>
<comment type="similarity">
    <text evidence="2">Belongs to the glutaredoxin family. CC-type subfamily.</text>
</comment>
<dbReference type="InterPro" id="IPR002109">
    <property type="entry name" value="Glutaredoxin"/>
</dbReference>
<dbReference type="InterPro" id="IPR011905">
    <property type="entry name" value="GlrX-like_pln_2"/>
</dbReference>
<comment type="caution">
    <text evidence="7">The sequence shown here is derived from an EMBL/GenBank/DDBJ whole genome shotgun (WGS) entry which is preliminary data.</text>
</comment>
<dbReference type="AlphaFoldDB" id="A0AAN9Q298"/>
<dbReference type="SUPFAM" id="SSF52833">
    <property type="entry name" value="Thioredoxin-like"/>
    <property type="match status" value="1"/>
</dbReference>
<evidence type="ECO:0000256" key="5">
    <source>
        <dbReference type="SAM" id="MobiDB-lite"/>
    </source>
</evidence>
<keyword evidence="8" id="KW-1185">Reference proteome</keyword>
<sequence length="137" mass="14172">MHQEIPVGTGHQPPAATAGAGGRGEAANGEESSDVMKMVTENAVMVIGTRGCCMCHVVQRLLQSLGVNPTVYEVDEVDEANVAAEVSQKIGDDGAGTVQFPTVFVGGKLFGGLEKVMATHIAGDLVPILKDVGALWL</sequence>
<evidence type="ECO:0000256" key="3">
    <source>
        <dbReference type="ARBA" id="ARBA00022490"/>
    </source>
</evidence>
<dbReference type="GO" id="GO:0005737">
    <property type="term" value="C:cytoplasm"/>
    <property type="evidence" value="ECO:0007669"/>
    <property type="project" value="UniProtKB-SubCell"/>
</dbReference>
<organism evidence="7 8">
    <name type="scientific">Clitoria ternatea</name>
    <name type="common">Butterfly pea</name>
    <dbReference type="NCBI Taxonomy" id="43366"/>
    <lineage>
        <taxon>Eukaryota</taxon>
        <taxon>Viridiplantae</taxon>
        <taxon>Streptophyta</taxon>
        <taxon>Embryophyta</taxon>
        <taxon>Tracheophyta</taxon>
        <taxon>Spermatophyta</taxon>
        <taxon>Magnoliopsida</taxon>
        <taxon>eudicotyledons</taxon>
        <taxon>Gunneridae</taxon>
        <taxon>Pentapetalae</taxon>
        <taxon>rosids</taxon>
        <taxon>fabids</taxon>
        <taxon>Fabales</taxon>
        <taxon>Fabaceae</taxon>
        <taxon>Papilionoideae</taxon>
        <taxon>50 kb inversion clade</taxon>
        <taxon>NPAAA clade</taxon>
        <taxon>indigoferoid/millettioid clade</taxon>
        <taxon>Phaseoleae</taxon>
        <taxon>Clitoria</taxon>
    </lineage>
</organism>
<evidence type="ECO:0000313" key="7">
    <source>
        <dbReference type="EMBL" id="KAK7319746.1"/>
    </source>
</evidence>
<reference evidence="7 8" key="1">
    <citation type="submission" date="2024-01" db="EMBL/GenBank/DDBJ databases">
        <title>The genomes of 5 underutilized Papilionoideae crops provide insights into root nodulation and disease resistance.</title>
        <authorList>
            <person name="Yuan L."/>
        </authorList>
    </citation>
    <scope>NUCLEOTIDE SEQUENCE [LARGE SCALE GENOMIC DNA]</scope>
    <source>
        <strain evidence="7">LY-2023</strain>
        <tissue evidence="7">Leaf</tissue>
    </source>
</reference>
<dbReference type="Gene3D" id="3.40.30.10">
    <property type="entry name" value="Glutaredoxin"/>
    <property type="match status" value="1"/>
</dbReference>
<evidence type="ECO:0000256" key="4">
    <source>
        <dbReference type="ARBA" id="ARBA00023284"/>
    </source>
</evidence>
<dbReference type="PROSITE" id="PS51354">
    <property type="entry name" value="GLUTAREDOXIN_2"/>
    <property type="match status" value="1"/>
</dbReference>
<dbReference type="NCBIfam" id="TIGR02189">
    <property type="entry name" value="GlrX-like_plant"/>
    <property type="match status" value="1"/>
</dbReference>
<evidence type="ECO:0000256" key="2">
    <source>
        <dbReference type="ARBA" id="ARBA00007568"/>
    </source>
</evidence>
<dbReference type="Pfam" id="PF00462">
    <property type="entry name" value="Glutaredoxin"/>
    <property type="match status" value="1"/>
</dbReference>
<keyword evidence="3" id="KW-0963">Cytoplasm</keyword>
<evidence type="ECO:0000256" key="1">
    <source>
        <dbReference type="ARBA" id="ARBA00004496"/>
    </source>
</evidence>
<feature type="region of interest" description="Disordered" evidence="5">
    <location>
        <begin position="1"/>
        <end position="34"/>
    </location>
</feature>
<evidence type="ECO:0000259" key="6">
    <source>
        <dbReference type="Pfam" id="PF00462"/>
    </source>
</evidence>
<dbReference type="Proteomes" id="UP001359559">
    <property type="component" value="Unassembled WGS sequence"/>
</dbReference>
<comment type="subcellular location">
    <subcellularLocation>
        <location evidence="1">Cytoplasm</location>
    </subcellularLocation>
</comment>
<gene>
    <name evidence="7" type="ORF">RJT34_04471</name>
</gene>
<protein>
    <recommendedName>
        <fullName evidence="6">Glutaredoxin domain-containing protein</fullName>
    </recommendedName>
</protein>
<feature type="domain" description="Glutaredoxin" evidence="6">
    <location>
        <begin position="44"/>
        <end position="109"/>
    </location>
</feature>
<dbReference type="EMBL" id="JAYKXN010000001">
    <property type="protein sequence ID" value="KAK7319746.1"/>
    <property type="molecule type" value="Genomic_DNA"/>
</dbReference>
<dbReference type="InterPro" id="IPR036249">
    <property type="entry name" value="Thioredoxin-like_sf"/>
</dbReference>
<proteinExistence type="inferred from homology"/>
<keyword evidence="4" id="KW-0676">Redox-active center</keyword>
<name>A0AAN9Q298_CLITE</name>
<dbReference type="PANTHER" id="PTHR10168">
    <property type="entry name" value="GLUTAREDOXIN"/>
    <property type="match status" value="1"/>
</dbReference>
<accession>A0AAN9Q298</accession>